<dbReference type="Pfam" id="PF00144">
    <property type="entry name" value="Beta-lactamase"/>
    <property type="match status" value="1"/>
</dbReference>
<dbReference type="GO" id="GO:0016787">
    <property type="term" value="F:hydrolase activity"/>
    <property type="evidence" value="ECO:0007669"/>
    <property type="project" value="UniProtKB-KW"/>
</dbReference>
<name>A0A9D7SCR2_9BACT</name>
<dbReference type="InterPro" id="IPR012338">
    <property type="entry name" value="Beta-lactam/transpept-like"/>
</dbReference>
<dbReference type="AlphaFoldDB" id="A0A9D7SCR2"/>
<dbReference type="NCBIfam" id="TIGR04183">
    <property type="entry name" value="Por_Secre_tail"/>
    <property type="match status" value="1"/>
</dbReference>
<feature type="domain" description="Beta-lactamase-related" evidence="1">
    <location>
        <begin position="79"/>
        <end position="390"/>
    </location>
</feature>
<dbReference type="SUPFAM" id="SSF56601">
    <property type="entry name" value="beta-lactamase/transpeptidase-like"/>
    <property type="match status" value="1"/>
</dbReference>
<reference evidence="3 4" key="1">
    <citation type="submission" date="2020-10" db="EMBL/GenBank/DDBJ databases">
        <title>Connecting structure to function with the recovery of over 1000 high-quality activated sludge metagenome-assembled genomes encoding full-length rRNA genes using long-read sequencing.</title>
        <authorList>
            <person name="Singleton C.M."/>
            <person name="Petriglieri F."/>
            <person name="Kristensen J.M."/>
            <person name="Kirkegaard R.H."/>
            <person name="Michaelsen T.Y."/>
            <person name="Andersen M.H."/>
            <person name="Karst S.M."/>
            <person name="Dueholm M.S."/>
            <person name="Nielsen P.H."/>
            <person name="Albertsen M."/>
        </authorList>
    </citation>
    <scope>NUCLEOTIDE SEQUENCE [LARGE SCALE GENOMIC DNA]</scope>
    <source>
        <strain evidence="3">Ribe_18-Q3-R11-54_BAT3C.373</strain>
    </source>
</reference>
<gene>
    <name evidence="3" type="ORF">IPO85_15060</name>
</gene>
<protein>
    <submittedName>
        <fullName evidence="3">Serine hydrolase</fullName>
    </submittedName>
</protein>
<dbReference type="Gene3D" id="3.40.710.10">
    <property type="entry name" value="DD-peptidase/beta-lactamase superfamily"/>
    <property type="match status" value="1"/>
</dbReference>
<accession>A0A9D7SCR2</accession>
<evidence type="ECO:0000259" key="1">
    <source>
        <dbReference type="Pfam" id="PF00144"/>
    </source>
</evidence>
<keyword evidence="3" id="KW-0378">Hydrolase</keyword>
<dbReference type="PANTHER" id="PTHR46825:SF9">
    <property type="entry name" value="BETA-LACTAMASE-RELATED DOMAIN-CONTAINING PROTEIN"/>
    <property type="match status" value="1"/>
</dbReference>
<evidence type="ECO:0000313" key="3">
    <source>
        <dbReference type="EMBL" id="MBK9718804.1"/>
    </source>
</evidence>
<evidence type="ECO:0000313" key="4">
    <source>
        <dbReference type="Proteomes" id="UP000808349"/>
    </source>
</evidence>
<dbReference type="PANTHER" id="PTHR46825">
    <property type="entry name" value="D-ALANYL-D-ALANINE-CARBOXYPEPTIDASE/ENDOPEPTIDASE AMPH"/>
    <property type="match status" value="1"/>
</dbReference>
<dbReference type="InterPro" id="IPR001466">
    <property type="entry name" value="Beta-lactam-related"/>
</dbReference>
<dbReference type="EMBL" id="JADKFW010000013">
    <property type="protein sequence ID" value="MBK9718804.1"/>
    <property type="molecule type" value="Genomic_DNA"/>
</dbReference>
<evidence type="ECO:0000259" key="2">
    <source>
        <dbReference type="Pfam" id="PF18962"/>
    </source>
</evidence>
<dbReference type="InterPro" id="IPR026444">
    <property type="entry name" value="Secre_tail"/>
</dbReference>
<sequence>MKFFYSIFLLLIINVINAQNLEQYSPLSKHIKENYFSNESLDLFFKIGEKVQKTDINSFSNLDPELEKIFNGVIDSTFREYQPIGISAEVRLGEDKYWKASMGISHGQVKINPDDIMGIASMTKLFTAAAILKFAEEGKLKLTDSIKKYMPNQKNVNLNATVYQLLNMTAGHETTNNPNFWSIVLKDSNRIWTAQQILDTFNLRKPLYSPGAKFYYSNTNYIILAIILEKVSGKLYHEVIKEKILQAHNLNHTFLFPQEKDILPVHYWSYYDLTSGPFVDFADPADDPFYHKPFFSAYWSSGAYFSNLDDMSRWLRILDKNFLSTEFKAKQKEIVFPFGTQDFGYGLGLSYEKVLGHDFYGHDGNLFYNASGAYCPDWDASFVVLNNDGRETWINDPLFYYSLVLKYRLINAYKLWLDIGTGTHYSLKNSDLKLSPNPCKDFIQIDIPSADYLNTNMSILNALGNRLSTFQINEEKQKISIHHLQPGLYYLETTKRAGTIGLQKFIVLE</sequence>
<comment type="caution">
    <text evidence="3">The sequence shown here is derived from an EMBL/GenBank/DDBJ whole genome shotgun (WGS) entry which is preliminary data.</text>
</comment>
<proteinExistence type="predicted"/>
<feature type="domain" description="Secretion system C-terminal sorting" evidence="2">
    <location>
        <begin position="436"/>
        <end position="507"/>
    </location>
</feature>
<dbReference type="Proteomes" id="UP000808349">
    <property type="component" value="Unassembled WGS sequence"/>
</dbReference>
<dbReference type="InterPro" id="IPR050491">
    <property type="entry name" value="AmpC-like"/>
</dbReference>
<organism evidence="3 4">
    <name type="scientific">Candidatus Defluviibacterium haderslevense</name>
    <dbReference type="NCBI Taxonomy" id="2981993"/>
    <lineage>
        <taxon>Bacteria</taxon>
        <taxon>Pseudomonadati</taxon>
        <taxon>Bacteroidota</taxon>
        <taxon>Saprospiria</taxon>
        <taxon>Saprospirales</taxon>
        <taxon>Saprospiraceae</taxon>
        <taxon>Candidatus Defluviibacterium</taxon>
    </lineage>
</organism>
<dbReference type="Pfam" id="PF18962">
    <property type="entry name" value="Por_Secre_tail"/>
    <property type="match status" value="1"/>
</dbReference>